<evidence type="ECO:0000256" key="10">
    <source>
        <dbReference type="ARBA" id="ARBA00032441"/>
    </source>
</evidence>
<comment type="subcellular location">
    <subcellularLocation>
        <location evidence="1">Cytoplasm</location>
    </subcellularLocation>
</comment>
<evidence type="ECO:0000313" key="12">
    <source>
        <dbReference type="Proteomes" id="UP000176786"/>
    </source>
</evidence>
<evidence type="ECO:0000256" key="1">
    <source>
        <dbReference type="ARBA" id="ARBA00004496"/>
    </source>
</evidence>
<dbReference type="PANTHER" id="PTHR33540">
    <property type="entry name" value="TRNA THREONYLCARBAMOYLADENOSINE BIOSYNTHESIS PROTEIN TSAE"/>
    <property type="match status" value="1"/>
</dbReference>
<dbReference type="GO" id="GO:0002949">
    <property type="term" value="P:tRNA threonylcarbamoyladenosine modification"/>
    <property type="evidence" value="ECO:0007669"/>
    <property type="project" value="InterPro"/>
</dbReference>
<dbReference type="Gene3D" id="3.40.50.300">
    <property type="entry name" value="P-loop containing nucleotide triphosphate hydrolases"/>
    <property type="match status" value="1"/>
</dbReference>
<organism evidence="11 12">
    <name type="scientific">Candidatus Doudnabacteria bacterium RIFCSPHIGHO2_02_FULL_46_11</name>
    <dbReference type="NCBI Taxonomy" id="1817832"/>
    <lineage>
        <taxon>Bacteria</taxon>
        <taxon>Candidatus Doudnaibacteriota</taxon>
    </lineage>
</organism>
<dbReference type="GO" id="GO:0046872">
    <property type="term" value="F:metal ion binding"/>
    <property type="evidence" value="ECO:0007669"/>
    <property type="project" value="UniProtKB-KW"/>
</dbReference>
<dbReference type="GO" id="GO:0016740">
    <property type="term" value="F:transferase activity"/>
    <property type="evidence" value="ECO:0007669"/>
    <property type="project" value="UniProtKB-KW"/>
</dbReference>
<dbReference type="NCBIfam" id="TIGR00150">
    <property type="entry name" value="T6A_YjeE"/>
    <property type="match status" value="1"/>
</dbReference>
<evidence type="ECO:0000256" key="7">
    <source>
        <dbReference type="ARBA" id="ARBA00022741"/>
    </source>
</evidence>
<dbReference type="InterPro" id="IPR003442">
    <property type="entry name" value="T6A_TsaE"/>
</dbReference>
<evidence type="ECO:0000256" key="8">
    <source>
        <dbReference type="ARBA" id="ARBA00022840"/>
    </source>
</evidence>
<keyword evidence="6" id="KW-0479">Metal-binding</keyword>
<comment type="caution">
    <text evidence="11">The sequence shown here is derived from an EMBL/GenBank/DDBJ whole genome shotgun (WGS) entry which is preliminary data.</text>
</comment>
<protein>
    <recommendedName>
        <fullName evidence="3">tRNA threonylcarbamoyladenosine biosynthesis protein TsaE</fullName>
    </recommendedName>
    <alternativeName>
        <fullName evidence="10">t(6)A37 threonylcarbamoyladenosine biosynthesis protein TsaE</fullName>
    </alternativeName>
</protein>
<sequence length="165" mass="18372">MEKVVKVKSTKEMAKLGRQIGKRLSGGEVLLLAGSLGAGKTTLAKGILEGAGVKKGFSPTFILDATFPIKGKKNLKEIHHLDLYRLKDKAELLTLGVYDTVGNQDAVVIIEWADRFPEYFASLLKNGRINARIDKLKGNERSLYFSARGKQHENLLKNIFIDFNR</sequence>
<dbReference type="EMBL" id="MFES01000010">
    <property type="protein sequence ID" value="OGE86115.1"/>
    <property type="molecule type" value="Genomic_DNA"/>
</dbReference>
<dbReference type="PANTHER" id="PTHR33540:SF2">
    <property type="entry name" value="TRNA THREONYLCARBAMOYLADENOSINE BIOSYNTHESIS PROTEIN TSAE"/>
    <property type="match status" value="1"/>
</dbReference>
<accession>A0A1F5P8D6</accession>
<dbReference type="GO" id="GO:0005737">
    <property type="term" value="C:cytoplasm"/>
    <property type="evidence" value="ECO:0007669"/>
    <property type="project" value="UniProtKB-SubCell"/>
</dbReference>
<keyword evidence="7" id="KW-0547">Nucleotide-binding</keyword>
<evidence type="ECO:0000313" key="11">
    <source>
        <dbReference type="EMBL" id="OGE86115.1"/>
    </source>
</evidence>
<keyword evidence="9" id="KW-0460">Magnesium</keyword>
<dbReference type="Pfam" id="PF02367">
    <property type="entry name" value="TsaE"/>
    <property type="match status" value="1"/>
</dbReference>
<dbReference type="STRING" id="1817832.A3J48_02650"/>
<evidence type="ECO:0000256" key="9">
    <source>
        <dbReference type="ARBA" id="ARBA00022842"/>
    </source>
</evidence>
<keyword evidence="8" id="KW-0067">ATP-binding</keyword>
<evidence type="ECO:0000256" key="2">
    <source>
        <dbReference type="ARBA" id="ARBA00007599"/>
    </source>
</evidence>
<dbReference type="AlphaFoldDB" id="A0A1F5P8D6"/>
<keyword evidence="4" id="KW-0963">Cytoplasm</keyword>
<comment type="similarity">
    <text evidence="2">Belongs to the TsaE family.</text>
</comment>
<name>A0A1F5P8D6_9BACT</name>
<keyword evidence="11" id="KW-0808">Transferase</keyword>
<evidence type="ECO:0000256" key="3">
    <source>
        <dbReference type="ARBA" id="ARBA00019010"/>
    </source>
</evidence>
<reference evidence="11 12" key="1">
    <citation type="journal article" date="2016" name="Nat. Commun.">
        <title>Thousands of microbial genomes shed light on interconnected biogeochemical processes in an aquifer system.</title>
        <authorList>
            <person name="Anantharaman K."/>
            <person name="Brown C.T."/>
            <person name="Hug L.A."/>
            <person name="Sharon I."/>
            <person name="Castelle C.J."/>
            <person name="Probst A.J."/>
            <person name="Thomas B.C."/>
            <person name="Singh A."/>
            <person name="Wilkins M.J."/>
            <person name="Karaoz U."/>
            <person name="Brodie E.L."/>
            <person name="Williams K.H."/>
            <person name="Hubbard S.S."/>
            <person name="Banfield J.F."/>
        </authorList>
    </citation>
    <scope>NUCLEOTIDE SEQUENCE [LARGE SCALE GENOMIC DNA]</scope>
</reference>
<evidence type="ECO:0000256" key="5">
    <source>
        <dbReference type="ARBA" id="ARBA00022694"/>
    </source>
</evidence>
<dbReference type="GO" id="GO:0005524">
    <property type="term" value="F:ATP binding"/>
    <property type="evidence" value="ECO:0007669"/>
    <property type="project" value="UniProtKB-KW"/>
</dbReference>
<keyword evidence="5" id="KW-0819">tRNA processing</keyword>
<dbReference type="InterPro" id="IPR027417">
    <property type="entry name" value="P-loop_NTPase"/>
</dbReference>
<evidence type="ECO:0000256" key="4">
    <source>
        <dbReference type="ARBA" id="ARBA00022490"/>
    </source>
</evidence>
<gene>
    <name evidence="11" type="ORF">A3J48_02650</name>
</gene>
<evidence type="ECO:0000256" key="6">
    <source>
        <dbReference type="ARBA" id="ARBA00022723"/>
    </source>
</evidence>
<dbReference type="SUPFAM" id="SSF52540">
    <property type="entry name" value="P-loop containing nucleoside triphosphate hydrolases"/>
    <property type="match status" value="1"/>
</dbReference>
<proteinExistence type="inferred from homology"/>
<dbReference type="Proteomes" id="UP000176786">
    <property type="component" value="Unassembled WGS sequence"/>
</dbReference>